<comment type="caution">
    <text evidence="1">The sequence shown here is derived from an EMBL/GenBank/DDBJ whole genome shotgun (WGS) entry which is preliminary data.</text>
</comment>
<dbReference type="EMBL" id="CAJVQB010130971">
    <property type="protein sequence ID" value="CAG8853927.1"/>
    <property type="molecule type" value="Genomic_DNA"/>
</dbReference>
<evidence type="ECO:0000313" key="1">
    <source>
        <dbReference type="EMBL" id="CAG8853927.1"/>
    </source>
</evidence>
<accession>A0ABN7XFI9</accession>
<sequence length="285" mass="33025">MSKRPFLSINLISLGQIIPSVHYGVNSHNWWMVKDDSLTEEGVFLYPIRIGWQTIFEQNNRRFYMHITEGNELNEMEPGYRSQSGSNYSSIEVTSSLAITKLYQKLFPNSKTKFSGPFVLGWDENKLLESSLEGIQFRPFGFKVEKFLVYVTSLGIGSNIDMMGAGIGYMSSFFGEFKKKRALFVQTIEKDNCKVSIYLLEYETIFILGKTPDDVWKNVGLYKKFRGTQLFGLEHSLTQKIISNQHKLTCTPNAWNNGILMNNLYNHYLRKKTISNINWQKLFHE</sequence>
<organism evidence="1 2">
    <name type="scientific">Gigaspora margarita</name>
    <dbReference type="NCBI Taxonomy" id="4874"/>
    <lineage>
        <taxon>Eukaryota</taxon>
        <taxon>Fungi</taxon>
        <taxon>Fungi incertae sedis</taxon>
        <taxon>Mucoromycota</taxon>
        <taxon>Glomeromycotina</taxon>
        <taxon>Glomeromycetes</taxon>
        <taxon>Diversisporales</taxon>
        <taxon>Gigasporaceae</taxon>
        <taxon>Gigaspora</taxon>
    </lineage>
</organism>
<reference evidence="1 2" key="1">
    <citation type="submission" date="2021-06" db="EMBL/GenBank/DDBJ databases">
        <authorList>
            <person name="Kallberg Y."/>
            <person name="Tangrot J."/>
            <person name="Rosling A."/>
        </authorList>
    </citation>
    <scope>NUCLEOTIDE SEQUENCE [LARGE SCALE GENOMIC DNA]</scope>
    <source>
        <strain evidence="1 2">120-4 pot B 10/14</strain>
    </source>
</reference>
<proteinExistence type="predicted"/>
<name>A0ABN7XFI9_GIGMA</name>
<gene>
    <name evidence="1" type="ORF">GMARGA_LOCUS42748</name>
</gene>
<dbReference type="Proteomes" id="UP000789901">
    <property type="component" value="Unassembled WGS sequence"/>
</dbReference>
<keyword evidence="2" id="KW-1185">Reference proteome</keyword>
<feature type="non-terminal residue" evidence="1">
    <location>
        <position position="285"/>
    </location>
</feature>
<evidence type="ECO:0000313" key="2">
    <source>
        <dbReference type="Proteomes" id="UP000789901"/>
    </source>
</evidence>
<protein>
    <submittedName>
        <fullName evidence="1">28402_t:CDS:1</fullName>
    </submittedName>
</protein>